<keyword evidence="2" id="KW-0808">Transferase</keyword>
<feature type="domain" description="GRF-type" evidence="7">
    <location>
        <begin position="157"/>
        <end position="211"/>
    </location>
</feature>
<dbReference type="SUPFAM" id="SSF53901">
    <property type="entry name" value="Thiolase-like"/>
    <property type="match status" value="1"/>
</dbReference>
<dbReference type="GO" id="GO:0004315">
    <property type="term" value="F:3-oxoacyl-[acyl-carrier-protein] synthase activity"/>
    <property type="evidence" value="ECO:0007669"/>
    <property type="project" value="UniProtKB-EC"/>
</dbReference>
<evidence type="ECO:0000313" key="8">
    <source>
        <dbReference type="EMBL" id="KAI3958322.1"/>
    </source>
</evidence>
<dbReference type="GO" id="GO:0006633">
    <property type="term" value="P:fatty acid biosynthetic process"/>
    <property type="evidence" value="ECO:0007669"/>
    <property type="project" value="TreeGrafter"/>
</dbReference>
<evidence type="ECO:0000256" key="4">
    <source>
        <dbReference type="ARBA" id="ARBA00022771"/>
    </source>
</evidence>
<organism evidence="8 9">
    <name type="scientific">Papaver atlanticum</name>
    <dbReference type="NCBI Taxonomy" id="357466"/>
    <lineage>
        <taxon>Eukaryota</taxon>
        <taxon>Viridiplantae</taxon>
        <taxon>Streptophyta</taxon>
        <taxon>Embryophyta</taxon>
        <taxon>Tracheophyta</taxon>
        <taxon>Spermatophyta</taxon>
        <taxon>Magnoliopsida</taxon>
        <taxon>Ranunculales</taxon>
        <taxon>Papaveraceae</taxon>
        <taxon>Papaveroideae</taxon>
        <taxon>Papaver</taxon>
    </lineage>
</organism>
<keyword evidence="9" id="KW-1185">Reference proteome</keyword>
<evidence type="ECO:0000259" key="7">
    <source>
        <dbReference type="PROSITE" id="PS51999"/>
    </source>
</evidence>
<reference evidence="8" key="1">
    <citation type="submission" date="2022-04" db="EMBL/GenBank/DDBJ databases">
        <title>A functionally conserved STORR gene fusion in Papaver species that diverged 16.8 million years ago.</title>
        <authorList>
            <person name="Catania T."/>
        </authorList>
    </citation>
    <scope>NUCLEOTIDE SEQUENCE</scope>
    <source>
        <strain evidence="8">S-188037</strain>
    </source>
</reference>
<accession>A0AAD4TFC2</accession>
<dbReference type="InterPro" id="IPR000794">
    <property type="entry name" value="Beta-ketoacyl_synthase"/>
</dbReference>
<comment type="caution">
    <text evidence="8">The sequence shown here is derived from an EMBL/GenBank/DDBJ whole genome shotgun (WGS) entry which is preliminary data.</text>
</comment>
<keyword evidence="4 6" id="KW-0863">Zinc-finger</keyword>
<dbReference type="PROSITE" id="PS51999">
    <property type="entry name" value="ZF_GRF"/>
    <property type="match status" value="1"/>
</dbReference>
<gene>
    <name evidence="8" type="ORF">MKW98_011010</name>
</gene>
<evidence type="ECO:0000256" key="5">
    <source>
        <dbReference type="ARBA" id="ARBA00022833"/>
    </source>
</evidence>
<dbReference type="GO" id="GO:0008270">
    <property type="term" value="F:zinc ion binding"/>
    <property type="evidence" value="ECO:0007669"/>
    <property type="project" value="UniProtKB-KW"/>
</dbReference>
<dbReference type="Pfam" id="PF06839">
    <property type="entry name" value="Zn_ribbon_GRF"/>
    <property type="match status" value="1"/>
</dbReference>
<sequence>MMVRRSLPEKFKKMNVGIVLYNIGQESLRMDPNYTANSPSQAYITAQKLNEKSNWRTIEKKERTGVFIGAGTGCISDILDAAKMICEKRLRQLSPFFIPRISINIAAGHVSMRYGFKENGGCGFFEWCDNSSATHRSSYSSRVPESVSNTSAADLPCLCGIGSCLVLAAKTGQNVGRQFYRCPNQGSSRLKALPLNCSRKFPTEFRFHSIWCNIPIFSSFLYSDWQIMQVSFSFPRFAPEPLKHE</sequence>
<dbReference type="PANTHER" id="PTHR11712:SF297">
    <property type="entry name" value="3-OXOACYL-[ACYL-CARRIER-PROTEIN] SYNTHASE, MITOCHONDRIAL"/>
    <property type="match status" value="1"/>
</dbReference>
<evidence type="ECO:0000256" key="6">
    <source>
        <dbReference type="PROSITE-ProRule" id="PRU01343"/>
    </source>
</evidence>
<proteinExistence type="predicted"/>
<keyword evidence="3" id="KW-0479">Metal-binding</keyword>
<evidence type="ECO:0000313" key="9">
    <source>
        <dbReference type="Proteomes" id="UP001202328"/>
    </source>
</evidence>
<dbReference type="AlphaFoldDB" id="A0AAD4TFC2"/>
<dbReference type="InterPro" id="IPR016039">
    <property type="entry name" value="Thiolase-like"/>
</dbReference>
<dbReference type="GO" id="GO:0005739">
    <property type="term" value="C:mitochondrion"/>
    <property type="evidence" value="ECO:0007669"/>
    <property type="project" value="TreeGrafter"/>
</dbReference>
<dbReference type="Proteomes" id="UP001202328">
    <property type="component" value="Unassembled WGS sequence"/>
</dbReference>
<dbReference type="InterPro" id="IPR010666">
    <property type="entry name" value="Znf_GRF"/>
</dbReference>
<name>A0AAD4TFC2_9MAGN</name>
<dbReference type="PANTHER" id="PTHR11712">
    <property type="entry name" value="POLYKETIDE SYNTHASE-RELATED"/>
    <property type="match status" value="1"/>
</dbReference>
<dbReference type="EMBL" id="JAJJMB010001160">
    <property type="protein sequence ID" value="KAI3958322.1"/>
    <property type="molecule type" value="Genomic_DNA"/>
</dbReference>
<keyword evidence="5" id="KW-0862">Zinc</keyword>
<evidence type="ECO:0000256" key="3">
    <source>
        <dbReference type="ARBA" id="ARBA00022723"/>
    </source>
</evidence>
<protein>
    <recommendedName>
        <fullName evidence="1">beta-ketoacyl-[acyl-carrier-protein] synthase I</fullName>
        <ecNumber evidence="1">2.3.1.41</ecNumber>
    </recommendedName>
</protein>
<evidence type="ECO:0000256" key="2">
    <source>
        <dbReference type="ARBA" id="ARBA00022679"/>
    </source>
</evidence>
<dbReference type="EC" id="2.3.1.41" evidence="1"/>
<evidence type="ECO:0000256" key="1">
    <source>
        <dbReference type="ARBA" id="ARBA00013191"/>
    </source>
</evidence>
<dbReference type="Gene3D" id="3.40.47.10">
    <property type="match status" value="1"/>
</dbReference>